<dbReference type="VEuPathDB" id="FungiDB:RhiirFUN_024783"/>
<organism evidence="1 2">
    <name type="scientific">Rhizophagus irregularis</name>
    <dbReference type="NCBI Taxonomy" id="588596"/>
    <lineage>
        <taxon>Eukaryota</taxon>
        <taxon>Fungi</taxon>
        <taxon>Fungi incertae sedis</taxon>
        <taxon>Mucoromycota</taxon>
        <taxon>Glomeromycotina</taxon>
        <taxon>Glomeromycetes</taxon>
        <taxon>Glomerales</taxon>
        <taxon>Glomeraceae</taxon>
        <taxon>Rhizophagus</taxon>
    </lineage>
</organism>
<gene>
    <name evidence="1" type="ORF">RhiirA5_416368</name>
</gene>
<sequence length="276" mass="32334">MEKHQAKRPVIYIDSQKVRELDHIIAKQTPTINIDPQKAHDLDRHLALQKLYYHSEGFYQNTKGLWDTCKKAGYSFPFTDSSEEVAEAFKSIYDNPDKPFNWPQKIQYDKGTEFMGYVTLLMNKHDIKIRKIIARFRHTSFTMIDHYAGLFKYRVFKNQYSIEFLLPTGKCCRKCERFARKIVDNINNSPTQLIEMSLNDATKLERIYSKPSVKYNHPIGVNKSQLPKSTTIRFLLAPGENPPIPVLYYLDDSGPQCPFIREQLMHIKEEPMLPPR</sequence>
<proteinExistence type="predicted"/>
<dbReference type="EMBL" id="LLXJ01000507">
    <property type="protein sequence ID" value="PKC08907.1"/>
    <property type="molecule type" value="Genomic_DNA"/>
</dbReference>
<name>A0A2N0PQ01_9GLOM</name>
<dbReference type="Proteomes" id="UP000232722">
    <property type="component" value="Unassembled WGS sequence"/>
</dbReference>
<protein>
    <recommendedName>
        <fullName evidence="3">Integrase catalytic domain-containing protein</fullName>
    </recommendedName>
</protein>
<reference evidence="1 2" key="1">
    <citation type="submission" date="2016-04" db="EMBL/GenBank/DDBJ databases">
        <title>Genome analyses suggest a sexual origin of heterokaryosis in a supposedly ancient asexual fungus.</title>
        <authorList>
            <person name="Ropars J."/>
            <person name="Sedzielewska K."/>
            <person name="Noel J."/>
            <person name="Charron P."/>
            <person name="Farinelli L."/>
            <person name="Marton T."/>
            <person name="Kruger M."/>
            <person name="Pelin A."/>
            <person name="Brachmann A."/>
            <person name="Corradi N."/>
        </authorList>
    </citation>
    <scope>NUCLEOTIDE SEQUENCE [LARGE SCALE GENOMIC DNA]</scope>
    <source>
        <strain evidence="1 2">A5</strain>
    </source>
</reference>
<evidence type="ECO:0008006" key="3">
    <source>
        <dbReference type="Google" id="ProtNLM"/>
    </source>
</evidence>
<evidence type="ECO:0000313" key="2">
    <source>
        <dbReference type="Proteomes" id="UP000232722"/>
    </source>
</evidence>
<evidence type="ECO:0000313" key="1">
    <source>
        <dbReference type="EMBL" id="PKC08907.1"/>
    </source>
</evidence>
<accession>A0A2N0PQ01</accession>
<dbReference type="AlphaFoldDB" id="A0A2N0PQ01"/>
<comment type="caution">
    <text evidence="1">The sequence shown here is derived from an EMBL/GenBank/DDBJ whole genome shotgun (WGS) entry which is preliminary data.</text>
</comment>
<dbReference type="VEuPathDB" id="FungiDB:RhiirA1_399702"/>
<reference evidence="1 2" key="2">
    <citation type="submission" date="2017-09" db="EMBL/GenBank/DDBJ databases">
        <title>Extensive intraspecific genome diversity in a model arbuscular mycorrhizal fungus.</title>
        <authorList>
            <person name="Chen E.C."/>
            <person name="Morin E."/>
            <person name="Beaudet D."/>
            <person name="Noel J."/>
            <person name="Ndikumana S."/>
            <person name="Charron P."/>
            <person name="St-Onge C."/>
            <person name="Giorgi J."/>
            <person name="Grigoriev I.V."/>
            <person name="Roux C."/>
            <person name="Martin F.M."/>
            <person name="Corradi N."/>
        </authorList>
    </citation>
    <scope>NUCLEOTIDE SEQUENCE [LARGE SCALE GENOMIC DNA]</scope>
    <source>
        <strain evidence="1 2">A5</strain>
    </source>
</reference>